<sequence length="141" mass="15922">MKIEVKCQCGRPFSTNEKNAGKKTKCPECGSPLTIPYLPEIELHEVESANLEDMSLEVNIGSVQSNFGKLSFELTVHSSGDAHVRVYAFDPSDMRKSGVMLFLDEAGYSDLKNLFTKLENTILKLRNSNRMNNRMIVRFDD</sequence>
<evidence type="ECO:0000313" key="1">
    <source>
        <dbReference type="EMBL" id="QDV51786.1"/>
    </source>
</evidence>
<dbReference type="RefSeq" id="WP_145311181.1">
    <property type="nucleotide sequence ID" value="NZ_CP037452.1"/>
</dbReference>
<accession>A0A518IFB8</accession>
<protein>
    <submittedName>
        <fullName evidence="1">Uncharacterized protein</fullName>
    </submittedName>
</protein>
<dbReference type="KEGG" id="gfm:Enr17x_38440"/>
<gene>
    <name evidence="1" type="ORF">Enr17x_38440</name>
</gene>
<dbReference type="OrthoDB" id="292828at2"/>
<name>A0A518IFB8_9PLAN</name>
<dbReference type="AlphaFoldDB" id="A0A518IFB8"/>
<organism evidence="1 2">
    <name type="scientific">Gimesia fumaroli</name>
    <dbReference type="NCBI Taxonomy" id="2527976"/>
    <lineage>
        <taxon>Bacteria</taxon>
        <taxon>Pseudomonadati</taxon>
        <taxon>Planctomycetota</taxon>
        <taxon>Planctomycetia</taxon>
        <taxon>Planctomycetales</taxon>
        <taxon>Planctomycetaceae</taxon>
        <taxon>Gimesia</taxon>
    </lineage>
</organism>
<proteinExistence type="predicted"/>
<dbReference type="Proteomes" id="UP000318313">
    <property type="component" value="Chromosome"/>
</dbReference>
<keyword evidence="2" id="KW-1185">Reference proteome</keyword>
<dbReference type="EMBL" id="CP037452">
    <property type="protein sequence ID" value="QDV51786.1"/>
    <property type="molecule type" value="Genomic_DNA"/>
</dbReference>
<evidence type="ECO:0000313" key="2">
    <source>
        <dbReference type="Proteomes" id="UP000318313"/>
    </source>
</evidence>
<reference evidence="1 2" key="1">
    <citation type="submission" date="2019-03" db="EMBL/GenBank/DDBJ databases">
        <title>Deep-cultivation of Planctomycetes and their phenomic and genomic characterization uncovers novel biology.</title>
        <authorList>
            <person name="Wiegand S."/>
            <person name="Jogler M."/>
            <person name="Boedeker C."/>
            <person name="Pinto D."/>
            <person name="Vollmers J."/>
            <person name="Rivas-Marin E."/>
            <person name="Kohn T."/>
            <person name="Peeters S.H."/>
            <person name="Heuer A."/>
            <person name="Rast P."/>
            <person name="Oberbeckmann S."/>
            <person name="Bunk B."/>
            <person name="Jeske O."/>
            <person name="Meyerdierks A."/>
            <person name="Storesund J.E."/>
            <person name="Kallscheuer N."/>
            <person name="Luecker S."/>
            <person name="Lage O.M."/>
            <person name="Pohl T."/>
            <person name="Merkel B.J."/>
            <person name="Hornburger P."/>
            <person name="Mueller R.-W."/>
            <person name="Bruemmer F."/>
            <person name="Labrenz M."/>
            <person name="Spormann A.M."/>
            <person name="Op den Camp H."/>
            <person name="Overmann J."/>
            <person name="Amann R."/>
            <person name="Jetten M.S.M."/>
            <person name="Mascher T."/>
            <person name="Medema M.H."/>
            <person name="Devos D.P."/>
            <person name="Kaster A.-K."/>
            <person name="Ovreas L."/>
            <person name="Rohde M."/>
            <person name="Galperin M.Y."/>
            <person name="Jogler C."/>
        </authorList>
    </citation>
    <scope>NUCLEOTIDE SEQUENCE [LARGE SCALE GENOMIC DNA]</scope>
    <source>
        <strain evidence="1 2">Enr17</strain>
    </source>
</reference>